<dbReference type="InterPro" id="IPR027417">
    <property type="entry name" value="P-loop_NTPase"/>
</dbReference>
<keyword evidence="2" id="KW-1185">Reference proteome</keyword>
<dbReference type="KEGG" id="nmf:NMS_1894"/>
<accession>W8VW02</accession>
<dbReference type="SUPFAM" id="SSF52540">
    <property type="entry name" value="P-loop containing nucleoside triphosphate hydrolases"/>
    <property type="match status" value="1"/>
</dbReference>
<proteinExistence type="predicted"/>
<evidence type="ECO:0000313" key="1">
    <source>
        <dbReference type="EMBL" id="BAO55903.1"/>
    </source>
</evidence>
<dbReference type="RefSeq" id="WP_041496424.1">
    <property type="nucleotide sequence ID" value="NZ_AP014548.1"/>
</dbReference>
<dbReference type="EMBL" id="AP014548">
    <property type="protein sequence ID" value="BAO55903.1"/>
    <property type="molecule type" value="Genomic_DNA"/>
</dbReference>
<dbReference type="HOGENOM" id="CLU_043779_0_0_10"/>
<dbReference type="OrthoDB" id="9760760at2"/>
<dbReference type="GO" id="GO:0004672">
    <property type="term" value="F:protein kinase activity"/>
    <property type="evidence" value="ECO:0007669"/>
    <property type="project" value="TreeGrafter"/>
</dbReference>
<name>W8VW02_9FLAO</name>
<dbReference type="Proteomes" id="UP000031760">
    <property type="component" value="Chromosome"/>
</dbReference>
<reference evidence="1 2" key="1">
    <citation type="journal article" date="2014" name="Proc. Natl. Acad. Sci. U.S.A.">
        <title>Functional characterization of flavobacteria rhodopsins reveals a unique class of light-driven chloride pump in bacteria.</title>
        <authorList>
            <person name="Yoshizawa S."/>
            <person name="Kumagai Y."/>
            <person name="Kim H."/>
            <person name="Ogura Y."/>
            <person name="Hayashi T."/>
            <person name="Iwasaki W."/>
            <person name="DeLong E.F."/>
            <person name="Kogure K."/>
        </authorList>
    </citation>
    <scope>NUCLEOTIDE SEQUENCE [LARGE SCALE GENOMIC DNA]</scope>
    <source>
        <strain evidence="1 2">S1-08</strain>
    </source>
</reference>
<organism evidence="1 2">
    <name type="scientific">Nonlabens marinus S1-08</name>
    <dbReference type="NCBI Taxonomy" id="1454201"/>
    <lineage>
        <taxon>Bacteria</taxon>
        <taxon>Pseudomonadati</taxon>
        <taxon>Bacteroidota</taxon>
        <taxon>Flavobacteriia</taxon>
        <taxon>Flavobacteriales</taxon>
        <taxon>Flavobacteriaceae</taxon>
        <taxon>Nonlabens</taxon>
    </lineage>
</organism>
<sequence>MKIENIKTIGDLKKSGWTSKSIKDELRDNLKENIKRGTESFTGIHGYENSVIPELERAILSRHNINLLGLRGQAKTRLARLMTGLLDEYIPYVTESEIHDDPLNPLSRTAMQLIEEHGDATPISWLHRDDRFYEKLATPDVTVADLIGDIDPIKAANLKLSYADDRVIHYGMIPRANRCIFVINELPDLQARIQVALFNILQEGDIQIRGFKLRLALDMQFVFTANPEDYTNRGSIVTPLKDRIGSQILTHYPENIQIAKTITQQEAKNDERTKDGVYVPELAKDLLEQISFAARESEYVDEKSGVSARMSITAYENLLSTAERRALMNGDDKTNIRLSDFAGVIPSITGKIELVYEGEQEGAAFVANELIGEAIKTLFPEYFPELKKLKKPDEETPYDKLVEWFFNNDALELLDELNDSDYRALIDQVGPLEDLVQKHQPETTKEDRYFLKEFILWALVEFDKLSKKRFTEGYQFNDLYSDFVKGI</sequence>
<dbReference type="Gene3D" id="3.40.50.300">
    <property type="entry name" value="P-loop containing nucleotide triphosphate hydrolases"/>
    <property type="match status" value="1"/>
</dbReference>
<gene>
    <name evidence="1" type="ORF">NMS_1894</name>
</gene>
<dbReference type="STRING" id="1454201.NMS_1894"/>
<protein>
    <submittedName>
        <fullName evidence="1">Magnesium chelatase, subunit ChlI</fullName>
    </submittedName>
</protein>
<dbReference type="AlphaFoldDB" id="W8VW02"/>
<evidence type="ECO:0000313" key="2">
    <source>
        <dbReference type="Proteomes" id="UP000031760"/>
    </source>
</evidence>
<dbReference type="PANTHER" id="PTHR30267">
    <property type="entry name" value="PROTEIN KINASE PRKA"/>
    <property type="match status" value="1"/>
</dbReference>
<dbReference type="PANTHER" id="PTHR30267:SF2">
    <property type="entry name" value="PROTEIN PRKA"/>
    <property type="match status" value="1"/>
</dbReference>